<dbReference type="EnsemblPlants" id="EMT17820">
    <property type="protein sequence ID" value="EMT17820"/>
    <property type="gene ID" value="F775_29809"/>
</dbReference>
<dbReference type="InterPro" id="IPR051653">
    <property type="entry name" value="E3_ligase_sorting_rcpt"/>
</dbReference>
<evidence type="ECO:0000256" key="7">
    <source>
        <dbReference type="ARBA" id="ARBA00023136"/>
    </source>
</evidence>
<proteinExistence type="predicted"/>
<name>R7WDC6_AEGTA</name>
<evidence type="ECO:0000256" key="5">
    <source>
        <dbReference type="ARBA" id="ARBA00022833"/>
    </source>
</evidence>
<evidence type="ECO:0000256" key="2">
    <source>
        <dbReference type="ARBA" id="ARBA00022692"/>
    </source>
</evidence>
<evidence type="ECO:0000256" key="1">
    <source>
        <dbReference type="ARBA" id="ARBA00004167"/>
    </source>
</evidence>
<organism evidence="9">
    <name type="scientific">Aegilops tauschii</name>
    <name type="common">Tausch's goatgrass</name>
    <name type="synonym">Aegilops squarrosa</name>
    <dbReference type="NCBI Taxonomy" id="37682"/>
    <lineage>
        <taxon>Eukaryota</taxon>
        <taxon>Viridiplantae</taxon>
        <taxon>Streptophyta</taxon>
        <taxon>Embryophyta</taxon>
        <taxon>Tracheophyta</taxon>
        <taxon>Spermatophyta</taxon>
        <taxon>Magnoliopsida</taxon>
        <taxon>Liliopsida</taxon>
        <taxon>Poales</taxon>
        <taxon>Poaceae</taxon>
        <taxon>BOP clade</taxon>
        <taxon>Pooideae</taxon>
        <taxon>Triticodae</taxon>
        <taxon>Triticeae</taxon>
        <taxon>Triticinae</taxon>
        <taxon>Aegilops</taxon>
    </lineage>
</organism>
<feature type="compositionally biased region" description="Polar residues" evidence="8">
    <location>
        <begin position="237"/>
        <end position="253"/>
    </location>
</feature>
<dbReference type="InterPro" id="IPR001841">
    <property type="entry name" value="Znf_RING"/>
</dbReference>
<feature type="region of interest" description="Disordered" evidence="8">
    <location>
        <begin position="222"/>
        <end position="253"/>
    </location>
</feature>
<dbReference type="InterPro" id="IPR013083">
    <property type="entry name" value="Znf_RING/FYVE/PHD"/>
</dbReference>
<keyword evidence="2" id="KW-0812">Transmembrane</keyword>
<feature type="compositionally biased region" description="Low complexity" evidence="8">
    <location>
        <begin position="1"/>
        <end position="18"/>
    </location>
</feature>
<dbReference type="FunFam" id="3.30.40.10:FF:000388">
    <property type="entry name" value="Putative RING zinc finger domain superfamily protein"/>
    <property type="match status" value="1"/>
</dbReference>
<dbReference type="PROSITE" id="PS50089">
    <property type="entry name" value="ZF_RING_2"/>
    <property type="match status" value="1"/>
</dbReference>
<evidence type="ECO:0000313" key="9">
    <source>
        <dbReference type="EnsemblPlants" id="EMT17820"/>
    </source>
</evidence>
<dbReference type="SMART" id="SM00184">
    <property type="entry name" value="RING"/>
    <property type="match status" value="1"/>
</dbReference>
<keyword evidence="4" id="KW-0863">Zinc-finger</keyword>
<feature type="region of interest" description="Disordered" evidence="8">
    <location>
        <begin position="1"/>
        <end position="27"/>
    </location>
</feature>
<reference evidence="9" key="1">
    <citation type="submission" date="2015-06" db="UniProtKB">
        <authorList>
            <consortium name="EnsemblPlants"/>
        </authorList>
    </citation>
    <scope>IDENTIFICATION</scope>
</reference>
<feature type="region of interest" description="Disordered" evidence="8">
    <location>
        <begin position="133"/>
        <end position="165"/>
    </location>
</feature>
<keyword evidence="7" id="KW-0472">Membrane</keyword>
<keyword evidence="3" id="KW-0479">Metal-binding</keyword>
<dbReference type="SUPFAM" id="SSF57850">
    <property type="entry name" value="RING/U-box"/>
    <property type="match status" value="1"/>
</dbReference>
<keyword evidence="6" id="KW-1133">Transmembrane helix</keyword>
<evidence type="ECO:0000256" key="6">
    <source>
        <dbReference type="ARBA" id="ARBA00022989"/>
    </source>
</evidence>
<dbReference type="PANTHER" id="PTHR47168">
    <property type="entry name" value="RING ZINC FINGER DOMAIN SUPERFAMILY PROTEIN-RELATED"/>
    <property type="match status" value="1"/>
</dbReference>
<evidence type="ECO:0000256" key="8">
    <source>
        <dbReference type="SAM" id="MobiDB-lite"/>
    </source>
</evidence>
<dbReference type="PANTHER" id="PTHR47168:SF1">
    <property type="entry name" value="OS02G0798600 PROTEIN"/>
    <property type="match status" value="1"/>
</dbReference>
<accession>R7WDC6</accession>
<keyword evidence="5" id="KW-0862">Zinc</keyword>
<dbReference type="GO" id="GO:0016020">
    <property type="term" value="C:membrane"/>
    <property type="evidence" value="ECO:0007669"/>
    <property type="project" value="UniProtKB-SubCell"/>
</dbReference>
<dbReference type="GO" id="GO:0008270">
    <property type="term" value="F:zinc ion binding"/>
    <property type="evidence" value="ECO:0007669"/>
    <property type="project" value="UniProtKB-KW"/>
</dbReference>
<protein>
    <submittedName>
        <fullName evidence="9">RING finger protein 13</fullName>
    </submittedName>
</protein>
<evidence type="ECO:0000256" key="4">
    <source>
        <dbReference type="ARBA" id="ARBA00022771"/>
    </source>
</evidence>
<evidence type="ECO:0000256" key="3">
    <source>
        <dbReference type="ARBA" id="ARBA00022723"/>
    </source>
</evidence>
<comment type="subcellular location">
    <subcellularLocation>
        <location evidence="1">Membrane</location>
        <topology evidence="1">Single-pass membrane protein</topology>
    </subcellularLocation>
</comment>
<dbReference type="AlphaFoldDB" id="R7WDC6"/>
<sequence length="598" mass="64616">MGAASSSCAAGPSSSSPAPRRRPRIGLGGCFGAGSSAGDHGGLAAAAAAAASSSRALQLMSGRYIVQAATRQAERAAAGLDFQPSLSAKDLRHTSESDPRVHPSSSTISHRLRFNHLDCHENKEHALRIKDAETSGLGSSSGKDAMIRGNLSNEVGNDERTSGEGVSPMAQELVEPAPDNVHIDAVFITEVSGSMSQSDFHSSLMASERIMPGLEDGEAALRRTSSRDVLSSERSDVSQSSLTSMLPATSSASSIIGESIPDATASREDVPTIFSVSHGQIGGSTVHEDMVSIFSNDGPEHSRDSSNGETRRNHRRVLWDSFSRRGSRGYLDSDTDDLGFYSRWLDLGDDLFGDEVEEARYFHRRRHGSIRVNQYSRSRIREHRRAIFDSGNGQSTAACPLGIHQIGRCTCDAFLVAEESSARASISRIVMLTEALFEIREHRRAIFDSGNGQSTAACPLGIHQIGRCTCDAFLVAEESSARASISRIVMLTEALFEVLDEIHRQPSSLSLSMASAQAPESVVNSLPCKSYKKLETAQCSADMEQCHICLTEYEDGDQIRSLPCKHEFHLQCVDKWLKEIHRVCPLCRGDVCEGVVAS</sequence>
<dbReference type="Gene3D" id="3.30.40.10">
    <property type="entry name" value="Zinc/RING finger domain, C3HC4 (zinc finger)"/>
    <property type="match status" value="1"/>
</dbReference>
<dbReference type="Pfam" id="PF13639">
    <property type="entry name" value="zf-RING_2"/>
    <property type="match status" value="1"/>
</dbReference>